<dbReference type="InterPro" id="IPR056836">
    <property type="entry name" value="ARM_TT21_4th"/>
</dbReference>
<dbReference type="InterPro" id="IPR019734">
    <property type="entry name" value="TPR_rpt"/>
</dbReference>
<keyword evidence="11" id="KW-1185">Reference proteome</keyword>
<feature type="repeat" description="TPR" evidence="4">
    <location>
        <begin position="328"/>
        <end position="361"/>
    </location>
</feature>
<evidence type="ECO:0000259" key="8">
    <source>
        <dbReference type="Pfam" id="PF25064"/>
    </source>
</evidence>
<protein>
    <recommendedName>
        <fullName evidence="12">Tetratricopeptide repeat protein 21B</fullName>
    </recommendedName>
</protein>
<dbReference type="PANTHER" id="PTHR14699:SF0">
    <property type="entry name" value="TETRATRICOPEPTIDE REPEAT PROTEIN 21 HOMOLOG"/>
    <property type="match status" value="1"/>
</dbReference>
<name>A0ABD1F6K2_HYPHA</name>
<evidence type="ECO:0000256" key="3">
    <source>
        <dbReference type="ARBA" id="ARBA00022803"/>
    </source>
</evidence>
<dbReference type="InterPro" id="IPR040364">
    <property type="entry name" value="TTC21A/TTC21B"/>
</dbReference>
<organism evidence="10 11">
    <name type="scientific">Hypothenemus hampei</name>
    <name type="common">Coffee berry borer</name>
    <dbReference type="NCBI Taxonomy" id="57062"/>
    <lineage>
        <taxon>Eukaryota</taxon>
        <taxon>Metazoa</taxon>
        <taxon>Ecdysozoa</taxon>
        <taxon>Arthropoda</taxon>
        <taxon>Hexapoda</taxon>
        <taxon>Insecta</taxon>
        <taxon>Pterygota</taxon>
        <taxon>Neoptera</taxon>
        <taxon>Endopterygota</taxon>
        <taxon>Coleoptera</taxon>
        <taxon>Polyphaga</taxon>
        <taxon>Cucujiformia</taxon>
        <taxon>Curculionidae</taxon>
        <taxon>Scolytinae</taxon>
        <taxon>Hypothenemus</taxon>
    </lineage>
</organism>
<evidence type="ECO:0000259" key="7">
    <source>
        <dbReference type="Pfam" id="PF25063"/>
    </source>
</evidence>
<dbReference type="SUPFAM" id="SSF81901">
    <property type="entry name" value="HCP-like"/>
    <property type="match status" value="1"/>
</dbReference>
<dbReference type="EMBL" id="JBDJPC010000002">
    <property type="protein sequence ID" value="KAL1513227.1"/>
    <property type="molecule type" value="Genomic_DNA"/>
</dbReference>
<evidence type="ECO:0000259" key="5">
    <source>
        <dbReference type="Pfam" id="PF25060"/>
    </source>
</evidence>
<dbReference type="SUPFAM" id="SSF48452">
    <property type="entry name" value="TPR-like"/>
    <property type="match status" value="5"/>
</dbReference>
<dbReference type="Pfam" id="PF25062">
    <property type="entry name" value="ARM_TT21_N"/>
    <property type="match status" value="1"/>
</dbReference>
<feature type="domain" description="Tetratricopeptide repeat protein 21A/21B fourth ARM" evidence="9">
    <location>
        <begin position="740"/>
        <end position="898"/>
    </location>
</feature>
<dbReference type="Proteomes" id="UP001566132">
    <property type="component" value="Unassembled WGS sequence"/>
</dbReference>
<accession>A0ABD1F6K2</accession>
<dbReference type="Pfam" id="PF25058">
    <property type="entry name" value="ARM_TT21"/>
    <property type="match status" value="1"/>
</dbReference>
<dbReference type="InterPro" id="IPR056832">
    <property type="entry name" value="ARM_TT21_2nd"/>
</dbReference>
<feature type="domain" description="Tetratricopeptide repeat protein 21A/21B fifth ARM repeats" evidence="8">
    <location>
        <begin position="939"/>
        <end position="1055"/>
    </location>
</feature>
<evidence type="ECO:0000313" key="10">
    <source>
        <dbReference type="EMBL" id="KAL1513227.1"/>
    </source>
</evidence>
<feature type="domain" description="Tetratricopeptide repeat protein 21A/21B second ARM" evidence="5">
    <location>
        <begin position="274"/>
        <end position="532"/>
    </location>
</feature>
<dbReference type="InterPro" id="IPR056835">
    <property type="entry name" value="ARM_TT21_5th"/>
</dbReference>
<comment type="similarity">
    <text evidence="1">Belongs to the TTC21 family.</text>
</comment>
<reference evidence="10 11" key="1">
    <citation type="submission" date="2024-05" db="EMBL/GenBank/DDBJ databases">
        <title>Genetic variation in Jamaican populations of the coffee berry borer (Hypothenemus hampei).</title>
        <authorList>
            <person name="Errbii M."/>
            <person name="Myrie A."/>
        </authorList>
    </citation>
    <scope>NUCLEOTIDE SEQUENCE [LARGE SCALE GENOMIC DNA]</scope>
    <source>
        <strain evidence="10">JA-Hopewell-2020-01-JO</strain>
        <tissue evidence="10">Whole body</tissue>
    </source>
</reference>
<dbReference type="InterPro" id="IPR056834">
    <property type="entry name" value="ARM_TT21_C"/>
</dbReference>
<dbReference type="InterPro" id="IPR056833">
    <property type="entry name" value="ARM_TT21_N"/>
</dbReference>
<dbReference type="Pfam" id="PF25063">
    <property type="entry name" value="ARM_TT21_C"/>
    <property type="match status" value="1"/>
</dbReference>
<dbReference type="Pfam" id="PF25064">
    <property type="entry name" value="ARM_TT21_5th"/>
    <property type="match status" value="1"/>
</dbReference>
<dbReference type="Pfam" id="PF25068">
    <property type="entry name" value="ARM_TT21_4th"/>
    <property type="match status" value="1"/>
</dbReference>
<keyword evidence="3 4" id="KW-0802">TPR repeat</keyword>
<evidence type="ECO:0000256" key="1">
    <source>
        <dbReference type="ARBA" id="ARBA00010935"/>
    </source>
</evidence>
<dbReference type="SMART" id="SM00028">
    <property type="entry name" value="TPR"/>
    <property type="match status" value="15"/>
</dbReference>
<evidence type="ECO:0000256" key="4">
    <source>
        <dbReference type="PROSITE-ProRule" id="PRU00339"/>
    </source>
</evidence>
<feature type="domain" description="Tetratricopeptide repeat protein 21A/21B C-terminal ARM" evidence="7">
    <location>
        <begin position="1084"/>
        <end position="1296"/>
    </location>
</feature>
<dbReference type="FunFam" id="1.25.40.10:FF:000219">
    <property type="entry name" value="Tetratricopeptide repeat domain 21B"/>
    <property type="match status" value="1"/>
</dbReference>
<feature type="repeat" description="TPR" evidence="4">
    <location>
        <begin position="704"/>
        <end position="737"/>
    </location>
</feature>
<evidence type="ECO:0000259" key="6">
    <source>
        <dbReference type="Pfam" id="PF25062"/>
    </source>
</evidence>
<gene>
    <name evidence="10" type="ORF">ABEB36_002663</name>
</gene>
<evidence type="ECO:0000256" key="2">
    <source>
        <dbReference type="ARBA" id="ARBA00022737"/>
    </source>
</evidence>
<proteinExistence type="inferred from homology"/>
<evidence type="ECO:0000313" key="11">
    <source>
        <dbReference type="Proteomes" id="UP001566132"/>
    </source>
</evidence>
<dbReference type="InterPro" id="IPR011990">
    <property type="entry name" value="TPR-like_helical_dom_sf"/>
</dbReference>
<dbReference type="PANTHER" id="PTHR14699">
    <property type="entry name" value="STI2 PROTEIN-RELATED"/>
    <property type="match status" value="1"/>
</dbReference>
<evidence type="ECO:0000259" key="9">
    <source>
        <dbReference type="Pfam" id="PF25068"/>
    </source>
</evidence>
<evidence type="ECO:0008006" key="12">
    <source>
        <dbReference type="Google" id="ProtNLM"/>
    </source>
</evidence>
<feature type="repeat" description="TPR" evidence="4">
    <location>
        <begin position="871"/>
        <end position="904"/>
    </location>
</feature>
<sequence>MEPNDYFAKLFYHFYHKHYNLMLNCCKDASIKFPLNLTFKLYHSLALILINRLEEGVHDLEGISEENDVKLAATIALMYGHKYLDVCRKEVFVKLDGQMKEYRKNAEAIDLYNSAFVLLTFKKVEKALDYVEKAISMSNSDSDFLALKAWILLILKTQKKSSRNEAKSLFKSALQYNPRNLLASIGFTESCLHSGELSEAVNFVNQTVVKLTHSNLPLLQRIQVHFASQNWEQVLEAINSFTPSEGEILYTLHYEILIGLLVNSHDYKSICDNIKKLSDYLKKFEPKNVVLLLKLGKLYSRLCNRKEDVLKETMNLIEIAIQNNIDNAELIVELGNQNILLGRTKEAVRLFKSATKIDENCFSAFLGLSLSEYLENGKSEALYKQIEFLLELKDASVSLQLQLLKIRSIEDPSEVISNLNNIFETIIHSLTSTYFSDHYLIILDPDFSLEAIKEYLQHNVNENKTVLERAVELANILVKACPSLSEGSYLQAKLQYLKGDNTGALNTLMNAMPETKSSDAMLLLAQIQVNNGQFDRALQSLETCSSSSFKVRENPLYHYLNALIDKHTSNYGGAIKALTTALSLANTKKIPNQQPIDKASIYVELIDTLNIVGQADEALKVLEEATEDLKETQEESRIFLLSADNLLARKNVQGAIDLLRKIRKDDACYRKAMMKIAYILLKYRRDRYGFLEVYQAFVAETPSAETYNLLGDAYMEVLESDHALDSYENALKENPTDPMLISKMGKALVTTHYFKRAVEYYKKVIKQTNDSELKLELANLYLNIREYEKGELLLLNEVDDTLLNMNLEDISHLNYRTRLFILLSQIQEKSGNFTYAIKSLKDAMDCQIKVRKRIALEEYNTSHEDTNQQLVALSMKLGEIAIAMKNKEQAVNYYKEGLAVSPNNIIILVAMAKIYMQMNYLELCQQTCNTILRINPENEEASVMMADIAFRKVDFDMALFHFTQLISNQPTNWVALIRLIEISRRLGNIESCEQNLNIAEEHCIKPLKDPGFVYCKAYYQWHTGNLNAALKNFNLVRQDQEYGIKSLRNMIEICLNPDDEMIAEQLMDSDDIEYRDSRVLALKTADRLIKELKQRLEANGEDLLICRLFTNFRLLATKEKHNIEQSLEDFIAIASLNPSKENLGATLGMSTAYTLLKQPQRAKNQLKRIVKSPWTFDDAEYLEKCWLLLADQYIQSNKLESAKELIMKVIEHNKACVKALQYLGFICEKEHKFKDASSNYALAWKVGQKSNANIGYKLAYCLMKCKKYPDAIDTANEVLKLNADYANIKRDILEKCMNNLRI</sequence>
<dbReference type="PROSITE" id="PS50005">
    <property type="entry name" value="TPR"/>
    <property type="match status" value="3"/>
</dbReference>
<dbReference type="Pfam" id="PF25060">
    <property type="entry name" value="ARM_TT21_2nd"/>
    <property type="match status" value="1"/>
</dbReference>
<feature type="domain" description="Tetratricopeptide repeat protein 21A/21B N-terminal ARM repeat" evidence="6">
    <location>
        <begin position="11"/>
        <end position="235"/>
    </location>
</feature>
<keyword evidence="2" id="KW-0677">Repeat</keyword>
<dbReference type="Gene3D" id="1.25.40.10">
    <property type="entry name" value="Tetratricopeptide repeat domain"/>
    <property type="match status" value="6"/>
</dbReference>
<comment type="caution">
    <text evidence="10">The sequence shown here is derived from an EMBL/GenBank/DDBJ whole genome shotgun (WGS) entry which is preliminary data.</text>
</comment>